<dbReference type="Gene3D" id="2.30.38.10">
    <property type="entry name" value="Luciferase, Domain 3"/>
    <property type="match status" value="1"/>
</dbReference>
<feature type="compositionally biased region" description="Basic residues" evidence="3">
    <location>
        <begin position="147"/>
        <end position="160"/>
    </location>
</feature>
<evidence type="ECO:0000313" key="5">
    <source>
        <dbReference type="EMBL" id="KAK0327608.1"/>
    </source>
</evidence>
<feature type="region of interest" description="Disordered" evidence="3">
    <location>
        <begin position="125"/>
        <end position="164"/>
    </location>
</feature>
<dbReference type="Gene3D" id="3.30.300.30">
    <property type="match status" value="1"/>
</dbReference>
<dbReference type="EMBL" id="JASUXU010000002">
    <property type="protein sequence ID" value="KAK0327608.1"/>
    <property type="molecule type" value="Genomic_DNA"/>
</dbReference>
<accession>A0AAN6G033</accession>
<evidence type="ECO:0000256" key="2">
    <source>
        <dbReference type="ARBA" id="ARBA00022598"/>
    </source>
</evidence>
<evidence type="ECO:0000313" key="6">
    <source>
        <dbReference type="Proteomes" id="UP001168146"/>
    </source>
</evidence>
<gene>
    <name evidence="5" type="ORF">LTR82_001124</name>
</gene>
<feature type="domain" description="AMP-dependent synthetase/ligase" evidence="4">
    <location>
        <begin position="6"/>
        <end position="96"/>
    </location>
</feature>
<proteinExistence type="inferred from homology"/>
<comment type="similarity">
    <text evidence="1">Belongs to the ATP-dependent AMP-binding enzyme family.</text>
</comment>
<dbReference type="PANTHER" id="PTHR24096:SF149">
    <property type="entry name" value="AMP-BINDING DOMAIN-CONTAINING PROTEIN-RELATED"/>
    <property type="match status" value="1"/>
</dbReference>
<evidence type="ECO:0000256" key="1">
    <source>
        <dbReference type="ARBA" id="ARBA00006432"/>
    </source>
</evidence>
<dbReference type="GO" id="GO:0016405">
    <property type="term" value="F:CoA-ligase activity"/>
    <property type="evidence" value="ECO:0007669"/>
    <property type="project" value="TreeGrafter"/>
</dbReference>
<dbReference type="Gene3D" id="3.40.50.980">
    <property type="match status" value="1"/>
</dbReference>
<dbReference type="PANTHER" id="PTHR24096">
    <property type="entry name" value="LONG-CHAIN-FATTY-ACID--COA LIGASE"/>
    <property type="match status" value="1"/>
</dbReference>
<dbReference type="AlphaFoldDB" id="A0AAN6G033"/>
<comment type="caution">
    <text evidence="5">The sequence shown here is derived from an EMBL/GenBank/DDBJ whole genome shotgun (WGS) entry which is preliminary data.</text>
</comment>
<protein>
    <recommendedName>
        <fullName evidence="4">AMP-dependent synthetase/ligase domain-containing protein</fullName>
    </recommendedName>
</protein>
<evidence type="ECO:0000259" key="4">
    <source>
        <dbReference type="Pfam" id="PF00501"/>
    </source>
</evidence>
<name>A0AAN6G033_9PEZI</name>
<dbReference type="Proteomes" id="UP001168146">
    <property type="component" value="Unassembled WGS sequence"/>
</dbReference>
<dbReference type="SUPFAM" id="SSF56801">
    <property type="entry name" value="Acetyl-CoA synthetase-like"/>
    <property type="match status" value="2"/>
</dbReference>
<dbReference type="InterPro" id="IPR045851">
    <property type="entry name" value="AMP-bd_C_sf"/>
</dbReference>
<reference evidence="5" key="1">
    <citation type="submission" date="2021-12" db="EMBL/GenBank/DDBJ databases">
        <title>Black yeast isolated from Biological Soil Crust.</title>
        <authorList>
            <person name="Kurbessoian T."/>
        </authorList>
    </citation>
    <scope>NUCLEOTIDE SEQUENCE</scope>
    <source>
        <strain evidence="5">CCFEE 5208</strain>
    </source>
</reference>
<sequence>MSNDTGSPLGRESAQEFDRKVAKGAWMLRQGWGMTEITCSAIGWDPRIVSEVTSGAVGELNPNIEGMIVDEEGREVKGEERGEFWVRGPNVMKGYWRKPEATAETKTELIKVKGNQVAPRNVQDIQLIPPPNGDAGRARVPPPRSPSRARRSSRRCRHVRPTTSTTHTEYLTNAPRSNGEELPRAYLVLQPGQQDQATNSSASSLPKTVAAWLAERVAPHKRLAGGVVVVTDATGIPKNPSGKILRKLLRERAKEEVGDGQVRESRL</sequence>
<dbReference type="Pfam" id="PF00501">
    <property type="entry name" value="AMP-binding"/>
    <property type="match status" value="1"/>
</dbReference>
<organism evidence="5 6">
    <name type="scientific">Friedmanniomyces endolithicus</name>
    <dbReference type="NCBI Taxonomy" id="329885"/>
    <lineage>
        <taxon>Eukaryota</taxon>
        <taxon>Fungi</taxon>
        <taxon>Dikarya</taxon>
        <taxon>Ascomycota</taxon>
        <taxon>Pezizomycotina</taxon>
        <taxon>Dothideomycetes</taxon>
        <taxon>Dothideomycetidae</taxon>
        <taxon>Mycosphaerellales</taxon>
        <taxon>Teratosphaeriaceae</taxon>
        <taxon>Friedmanniomyces</taxon>
    </lineage>
</organism>
<dbReference type="InterPro" id="IPR000873">
    <property type="entry name" value="AMP-dep_synth/lig_dom"/>
</dbReference>
<keyword evidence="2" id="KW-0436">Ligase</keyword>
<evidence type="ECO:0000256" key="3">
    <source>
        <dbReference type="SAM" id="MobiDB-lite"/>
    </source>
</evidence>